<evidence type="ECO:0000313" key="5">
    <source>
        <dbReference type="EMBL" id="PLS31454.1"/>
    </source>
</evidence>
<dbReference type="InterPro" id="IPR000843">
    <property type="entry name" value="HTH_LacI"/>
</dbReference>
<evidence type="ECO:0000256" key="1">
    <source>
        <dbReference type="ARBA" id="ARBA00023015"/>
    </source>
</evidence>
<dbReference type="Pfam" id="PF00356">
    <property type="entry name" value="LacI"/>
    <property type="match status" value="1"/>
</dbReference>
<evidence type="ECO:0000259" key="4">
    <source>
        <dbReference type="PROSITE" id="PS50932"/>
    </source>
</evidence>
<dbReference type="SUPFAM" id="SSF53822">
    <property type="entry name" value="Periplasmic binding protein-like I"/>
    <property type="match status" value="1"/>
</dbReference>
<keyword evidence="3" id="KW-0804">Transcription</keyword>
<keyword evidence="6" id="KW-1185">Reference proteome</keyword>
<sequence length="376" mass="39938">MARKASTASSSSIPSIANVAALAGVSSATVSRVLSGKRVKDDDIDRRVREAAQQLHYEVNHAARALRSDAANAVGLITPDAGDPFVAGIINELDPLLCAKSTQLLLGIGSTAESMEWQITAMAARQVDGLIIAATPSLDLAEVLERHAQRIPIVQIGGAQRLFCTSMIGVDSAASMTATLRHLADSGARSAAFIDDGHRAGAYLTNGGGAFDAGALSAAFTAQTSDFGIFTRPEWNIVDRGKARSTMTGTPAMRIGFDHAMRLFDDEANDITTTTEDADGFRQRPEALICTNDAIALGAMYALHTLGLRIPQDVRIVSHGDAPLAVAAMPQLTSQQPPIRQIATEAMRLMAANRDCPSHVFLPSRLVVRESTRQIR</sequence>
<dbReference type="AlphaFoldDB" id="A0A2N5JB75"/>
<dbReference type="Proteomes" id="UP000235050">
    <property type="component" value="Unassembled WGS sequence"/>
</dbReference>
<dbReference type="SMART" id="SM00354">
    <property type="entry name" value="HTH_LACI"/>
    <property type="match status" value="1"/>
</dbReference>
<reference evidence="5 6" key="1">
    <citation type="submission" date="2017-07" db="EMBL/GenBank/DDBJ databases">
        <title>Bifidobacterium novel species.</title>
        <authorList>
            <person name="Lugli G.A."/>
            <person name="Milani C."/>
            <person name="Duranti S."/>
            <person name="Mangifesta M."/>
        </authorList>
    </citation>
    <scope>NUCLEOTIDE SEQUENCE [LARGE SCALE GENOMIC DNA]</scope>
    <source>
        <strain evidence="6">Uis1B</strain>
    </source>
</reference>
<evidence type="ECO:0000256" key="2">
    <source>
        <dbReference type="ARBA" id="ARBA00023125"/>
    </source>
</evidence>
<dbReference type="CDD" id="cd01392">
    <property type="entry name" value="HTH_LacI"/>
    <property type="match status" value="1"/>
</dbReference>
<proteinExistence type="predicted"/>
<evidence type="ECO:0000313" key="6">
    <source>
        <dbReference type="Proteomes" id="UP000235050"/>
    </source>
</evidence>
<comment type="caution">
    <text evidence="5">The sequence shown here is derived from an EMBL/GenBank/DDBJ whole genome shotgun (WGS) entry which is preliminary data.</text>
</comment>
<keyword evidence="2" id="KW-0238">DNA-binding</keyword>
<dbReference type="RefSeq" id="WP_101615822.1">
    <property type="nucleotide sequence ID" value="NZ_NMWU01000011.1"/>
</dbReference>
<protein>
    <submittedName>
        <fullName evidence="5">LacI family transcriptional regulator</fullName>
    </submittedName>
</protein>
<dbReference type="SUPFAM" id="SSF47413">
    <property type="entry name" value="lambda repressor-like DNA-binding domains"/>
    <property type="match status" value="1"/>
</dbReference>
<dbReference type="InterPro" id="IPR028082">
    <property type="entry name" value="Peripla_BP_I"/>
</dbReference>
<accession>A0A2N5JB75</accession>
<name>A0A2N5JB75_9BIFI</name>
<dbReference type="Gene3D" id="3.40.50.2300">
    <property type="match status" value="3"/>
</dbReference>
<keyword evidence="1" id="KW-0805">Transcription regulation</keyword>
<dbReference type="InterPro" id="IPR046335">
    <property type="entry name" value="LacI/GalR-like_sensor"/>
</dbReference>
<dbReference type="Gene3D" id="1.10.260.40">
    <property type="entry name" value="lambda repressor-like DNA-binding domains"/>
    <property type="match status" value="1"/>
</dbReference>
<dbReference type="OrthoDB" id="59108at2"/>
<organism evidence="5 6">
    <name type="scientific">Bifidobacterium margollesii</name>
    <dbReference type="NCBI Taxonomy" id="2020964"/>
    <lineage>
        <taxon>Bacteria</taxon>
        <taxon>Bacillati</taxon>
        <taxon>Actinomycetota</taxon>
        <taxon>Actinomycetes</taxon>
        <taxon>Bifidobacteriales</taxon>
        <taxon>Bifidobacteriaceae</taxon>
        <taxon>Bifidobacterium</taxon>
    </lineage>
</organism>
<dbReference type="GO" id="GO:0003700">
    <property type="term" value="F:DNA-binding transcription factor activity"/>
    <property type="evidence" value="ECO:0007669"/>
    <property type="project" value="TreeGrafter"/>
</dbReference>
<dbReference type="CDD" id="cd06267">
    <property type="entry name" value="PBP1_LacI_sugar_binding-like"/>
    <property type="match status" value="1"/>
</dbReference>
<evidence type="ECO:0000256" key="3">
    <source>
        <dbReference type="ARBA" id="ARBA00023163"/>
    </source>
</evidence>
<gene>
    <name evidence="5" type="ORF">Uis1B_0795</name>
</gene>
<feature type="domain" description="HTH lacI-type" evidence="4">
    <location>
        <begin position="14"/>
        <end position="68"/>
    </location>
</feature>
<dbReference type="Pfam" id="PF13377">
    <property type="entry name" value="Peripla_BP_3"/>
    <property type="match status" value="1"/>
</dbReference>
<dbReference type="PANTHER" id="PTHR30146">
    <property type="entry name" value="LACI-RELATED TRANSCRIPTIONAL REPRESSOR"/>
    <property type="match status" value="1"/>
</dbReference>
<dbReference type="EMBL" id="NMWU01000011">
    <property type="protein sequence ID" value="PLS31454.1"/>
    <property type="molecule type" value="Genomic_DNA"/>
</dbReference>
<dbReference type="PROSITE" id="PS50932">
    <property type="entry name" value="HTH_LACI_2"/>
    <property type="match status" value="1"/>
</dbReference>
<dbReference type="GO" id="GO:0000976">
    <property type="term" value="F:transcription cis-regulatory region binding"/>
    <property type="evidence" value="ECO:0007669"/>
    <property type="project" value="TreeGrafter"/>
</dbReference>
<dbReference type="PANTHER" id="PTHR30146:SF109">
    <property type="entry name" value="HTH-TYPE TRANSCRIPTIONAL REGULATOR GALS"/>
    <property type="match status" value="1"/>
</dbReference>
<dbReference type="InterPro" id="IPR010982">
    <property type="entry name" value="Lambda_DNA-bd_dom_sf"/>
</dbReference>